<sequence>MIDDWPQVLHLRRKSTRSGRRPSTCPRHPDPYYGHEQTAKMRTCCVNNLFHCPDQPPPLFSSTPSPSLAHFIAYALHPVRLMSSVTFAVLYLLQRLRTRFVATCGSSGHRLFISAFMIASKVIFDDTYSNKSWCTPHEMCSYLEWQLNVEPSALEEFESMVRRNFKGPGP</sequence>
<name>A0ACB6YZ68_THEGA</name>
<gene>
    <name evidence="1" type="ORF">BDM02DRAFT_3157548</name>
</gene>
<dbReference type="EMBL" id="MU118378">
    <property type="protein sequence ID" value="KAF9642711.1"/>
    <property type="molecule type" value="Genomic_DNA"/>
</dbReference>
<proteinExistence type="predicted"/>
<comment type="caution">
    <text evidence="1">The sequence shown here is derived from an EMBL/GenBank/DDBJ whole genome shotgun (WGS) entry which is preliminary data.</text>
</comment>
<protein>
    <submittedName>
        <fullName evidence="1">Uncharacterized protein</fullName>
    </submittedName>
</protein>
<organism evidence="1 2">
    <name type="scientific">Thelephora ganbajun</name>
    <name type="common">Ganba fungus</name>
    <dbReference type="NCBI Taxonomy" id="370292"/>
    <lineage>
        <taxon>Eukaryota</taxon>
        <taxon>Fungi</taxon>
        <taxon>Dikarya</taxon>
        <taxon>Basidiomycota</taxon>
        <taxon>Agaricomycotina</taxon>
        <taxon>Agaricomycetes</taxon>
        <taxon>Thelephorales</taxon>
        <taxon>Thelephoraceae</taxon>
        <taxon>Thelephora</taxon>
    </lineage>
</organism>
<reference evidence="1" key="1">
    <citation type="submission" date="2019-10" db="EMBL/GenBank/DDBJ databases">
        <authorList>
            <consortium name="DOE Joint Genome Institute"/>
            <person name="Kuo A."/>
            <person name="Miyauchi S."/>
            <person name="Kiss E."/>
            <person name="Drula E."/>
            <person name="Kohler A."/>
            <person name="Sanchez-Garcia M."/>
            <person name="Andreopoulos B."/>
            <person name="Barry K.W."/>
            <person name="Bonito G."/>
            <person name="Buee M."/>
            <person name="Carver A."/>
            <person name="Chen C."/>
            <person name="Cichocki N."/>
            <person name="Clum A."/>
            <person name="Culley D."/>
            <person name="Crous P.W."/>
            <person name="Fauchery L."/>
            <person name="Girlanda M."/>
            <person name="Hayes R."/>
            <person name="Keri Z."/>
            <person name="Labutti K."/>
            <person name="Lipzen A."/>
            <person name="Lombard V."/>
            <person name="Magnuson J."/>
            <person name="Maillard F."/>
            <person name="Morin E."/>
            <person name="Murat C."/>
            <person name="Nolan M."/>
            <person name="Ohm R."/>
            <person name="Pangilinan J."/>
            <person name="Pereira M."/>
            <person name="Perotto S."/>
            <person name="Peter M."/>
            <person name="Riley R."/>
            <person name="Sitrit Y."/>
            <person name="Stielow B."/>
            <person name="Szollosi G."/>
            <person name="Zifcakova L."/>
            <person name="Stursova M."/>
            <person name="Spatafora J.W."/>
            <person name="Tedersoo L."/>
            <person name="Vaario L.-M."/>
            <person name="Yamada A."/>
            <person name="Yan M."/>
            <person name="Wang P."/>
            <person name="Xu J."/>
            <person name="Bruns T."/>
            <person name="Baldrian P."/>
            <person name="Vilgalys R."/>
            <person name="Henrissat B."/>
            <person name="Grigoriev I.V."/>
            <person name="Hibbett D."/>
            <person name="Nagy L.G."/>
            <person name="Martin F.M."/>
        </authorList>
    </citation>
    <scope>NUCLEOTIDE SEQUENCE</scope>
    <source>
        <strain evidence="1">P2</strain>
    </source>
</reference>
<accession>A0ACB6YZ68</accession>
<evidence type="ECO:0000313" key="2">
    <source>
        <dbReference type="Proteomes" id="UP000886501"/>
    </source>
</evidence>
<reference evidence="1" key="2">
    <citation type="journal article" date="2020" name="Nat. Commun.">
        <title>Large-scale genome sequencing of mycorrhizal fungi provides insights into the early evolution of symbiotic traits.</title>
        <authorList>
            <person name="Miyauchi S."/>
            <person name="Kiss E."/>
            <person name="Kuo A."/>
            <person name="Drula E."/>
            <person name="Kohler A."/>
            <person name="Sanchez-Garcia M."/>
            <person name="Morin E."/>
            <person name="Andreopoulos B."/>
            <person name="Barry K.W."/>
            <person name="Bonito G."/>
            <person name="Buee M."/>
            <person name="Carver A."/>
            <person name="Chen C."/>
            <person name="Cichocki N."/>
            <person name="Clum A."/>
            <person name="Culley D."/>
            <person name="Crous P.W."/>
            <person name="Fauchery L."/>
            <person name="Girlanda M."/>
            <person name="Hayes R.D."/>
            <person name="Keri Z."/>
            <person name="LaButti K."/>
            <person name="Lipzen A."/>
            <person name="Lombard V."/>
            <person name="Magnuson J."/>
            <person name="Maillard F."/>
            <person name="Murat C."/>
            <person name="Nolan M."/>
            <person name="Ohm R.A."/>
            <person name="Pangilinan J."/>
            <person name="Pereira M.F."/>
            <person name="Perotto S."/>
            <person name="Peter M."/>
            <person name="Pfister S."/>
            <person name="Riley R."/>
            <person name="Sitrit Y."/>
            <person name="Stielow J.B."/>
            <person name="Szollosi G."/>
            <person name="Zifcakova L."/>
            <person name="Stursova M."/>
            <person name="Spatafora J.W."/>
            <person name="Tedersoo L."/>
            <person name="Vaario L.M."/>
            <person name="Yamada A."/>
            <person name="Yan M."/>
            <person name="Wang P."/>
            <person name="Xu J."/>
            <person name="Bruns T."/>
            <person name="Baldrian P."/>
            <person name="Vilgalys R."/>
            <person name="Dunand C."/>
            <person name="Henrissat B."/>
            <person name="Grigoriev I.V."/>
            <person name="Hibbett D."/>
            <person name="Nagy L.G."/>
            <person name="Martin F.M."/>
        </authorList>
    </citation>
    <scope>NUCLEOTIDE SEQUENCE</scope>
    <source>
        <strain evidence="1">P2</strain>
    </source>
</reference>
<keyword evidence="2" id="KW-1185">Reference proteome</keyword>
<evidence type="ECO:0000313" key="1">
    <source>
        <dbReference type="EMBL" id="KAF9642711.1"/>
    </source>
</evidence>
<dbReference type="Proteomes" id="UP000886501">
    <property type="component" value="Unassembled WGS sequence"/>
</dbReference>